<accession>A0AAE0DRI7</accession>
<keyword evidence="3" id="KW-1185">Reference proteome</keyword>
<dbReference type="InterPro" id="IPR029063">
    <property type="entry name" value="SAM-dependent_MTases_sf"/>
</dbReference>
<feature type="compositionally biased region" description="Low complexity" evidence="1">
    <location>
        <begin position="106"/>
        <end position="117"/>
    </location>
</feature>
<feature type="compositionally biased region" description="Polar residues" evidence="1">
    <location>
        <begin position="44"/>
        <end position="55"/>
    </location>
</feature>
<dbReference type="EMBL" id="JASNWA010000003">
    <property type="protein sequence ID" value="KAK3178603.1"/>
    <property type="molecule type" value="Genomic_DNA"/>
</dbReference>
<sequence>MASRGAFGFRSAKPADKSDERGRTAVDPARRASITSSAASNASKQSGQSTSFFSRSKSRGRTDPTRTTTPSNIPVGKTQSTEQLSSTMSEPGRNIIGTSRNIGLGTSTASQASTAQSPKSGKAGRNVLRRKAPLDQRGRYAPTESSTSSQSQAPSRSLLETASSPEVYKDPFAGAVLGITMPPVSGTPATNLPPGLGSSSEFATSSSRMASYNTRALPQALSIQNLPPPTPTIAHDSGSSTRRSESPGAFSRTSTPTSMSSASPGMGTPAKAPFRRQTSPTRSRPPVTRRKFPSAQHQDDPHLTQQAGLPSVRESATSSSSSSTVKAAERRDGSQARSDRSTPLPPSPPTRQSSRWFAQERSEDASRRRDVLRDLPEQPSRDLGSMQRPQAEIYTQSGTSQVNRYRTPPPRPSREGTPRLDDAFEPEPVIHTRLPPLQTAGFKGRSSLDKETSSAESRSAASHSSRAVLGRSPSSASSLSVKPSRMPSPNPHVVRPLRAAPGESSRSLDAPFAETNVGGAQSIKDPSPLSASPSKSSHRFGLFTKRTKSPLETTPYEGAAKKGPAAGTGHEGYGKYARRGRSGSASTNASRGRSTSTNSAGRTPSSRKSSVTSRDDPEMDNFLRERLAPVVISGGGHAADNSFLSSAFQPTSSGASSAAMVPREDIYGRSPPFLHQTPLGSNTFNVEPTSTHHLRRDHRRLPHRQDNPEYAFEQQQRRNPDQLGGMPTLAARRSAHRSQLFGEDVEPVKLPAPIDTRAVAASPVMDSRDTVQSSIPTDLSEDISEGHEGNWLTSRRTEKRIRSPKKWNFFQRTQASPRRAPESAVPRSDDDQGSIRKLQATVTRLPEARSVAFYQLLDGSQQGLDQTNAAREAGRAQFDSNNSSIQNSAVSPDTPGRREHRLSALLPSPPKLSGEFPRSNSPLSQPAVLRPPETFAETTPAPVPEPKKPRLQQVGRIPRVVSKRDRLHKPPPQSFSRPFARPPTASPEEQSSEFLIAAAEQKDSETVQRPPLGIQTEIIPSDPWGSQDSAKPASAPVLPGDNFRSNDEFLAFPPRISSDVSGSSNSAILGFYDTVAVLPRPGTLPDEDEVWNEYNEFLDTVGSSPAQLSNESKDPHEKSFGKARYTPSPLKITREPSLSGSPEKERPTQYSRSEPPTIPLPSPPDRSKLFASEMPSTPGTISDFVAGYGERNRSSAISKLRESRSTTSRYSTSSIETDVDSLIARENTHGTKTAQLSTQSNLRFDALMTSRWLSFDRVLFSPAHDEVRGDRILVLDGLGNDDWSYYCAETYRDAAIFNLSPTPSRPQQQTLALHLPQNHRQIQHLNLGNRFPFPPGFFAAAVLRFPLATSEGAYLNATLECMRVLRPGGHLEMSILDLDMVNMGNKARKALRELKLRMQVSQPGVALKPLIDNIQKMVKRSGFENLNRCMVNIPVAGPVSNSRSGSMDLNSKSLEDLRKESQGKGDGGLAKSLSTVGRWWHTRCYEMVSLPYDDMERSIWNDKALLEECEKRETGFKLLLCYAQKPADPFSRSGSTPKATTNDPRSRR</sequence>
<feature type="compositionally biased region" description="Low complexity" evidence="1">
    <location>
        <begin position="31"/>
        <end position="43"/>
    </location>
</feature>
<evidence type="ECO:0000256" key="1">
    <source>
        <dbReference type="SAM" id="MobiDB-lite"/>
    </source>
</evidence>
<feature type="compositionally biased region" description="Low complexity" evidence="1">
    <location>
        <begin position="311"/>
        <end position="326"/>
    </location>
</feature>
<feature type="region of interest" description="Disordered" evidence="1">
    <location>
        <begin position="763"/>
        <end position="835"/>
    </location>
</feature>
<feature type="region of interest" description="Disordered" evidence="1">
    <location>
        <begin position="873"/>
        <end position="992"/>
    </location>
</feature>
<feature type="compositionally biased region" description="Basic and acidic residues" evidence="1">
    <location>
        <begin position="412"/>
        <end position="422"/>
    </location>
</feature>
<feature type="compositionally biased region" description="Polar residues" evidence="1">
    <location>
        <begin position="583"/>
        <end position="612"/>
    </location>
</feature>
<feature type="region of interest" description="Disordered" evidence="1">
    <location>
        <begin position="702"/>
        <end position="727"/>
    </location>
</feature>
<organism evidence="2 3">
    <name type="scientific">Lepraria neglecta</name>
    <dbReference type="NCBI Taxonomy" id="209136"/>
    <lineage>
        <taxon>Eukaryota</taxon>
        <taxon>Fungi</taxon>
        <taxon>Dikarya</taxon>
        <taxon>Ascomycota</taxon>
        <taxon>Pezizomycotina</taxon>
        <taxon>Lecanoromycetes</taxon>
        <taxon>OSLEUM clade</taxon>
        <taxon>Lecanoromycetidae</taxon>
        <taxon>Lecanorales</taxon>
        <taxon>Lecanorineae</taxon>
        <taxon>Stereocaulaceae</taxon>
        <taxon>Lepraria</taxon>
    </lineage>
</organism>
<evidence type="ECO:0000313" key="2">
    <source>
        <dbReference type="EMBL" id="KAK3178603.1"/>
    </source>
</evidence>
<protein>
    <recommendedName>
        <fullName evidence="4">Methyltransferase type 11 domain-containing protein</fullName>
    </recommendedName>
</protein>
<comment type="caution">
    <text evidence="2">The sequence shown here is derived from an EMBL/GenBank/DDBJ whole genome shotgun (WGS) entry which is preliminary data.</text>
</comment>
<feature type="region of interest" description="Disordered" evidence="1">
    <location>
        <begin position="1102"/>
        <end position="1176"/>
    </location>
</feature>
<feature type="compositionally biased region" description="Low complexity" evidence="1">
    <location>
        <begin position="454"/>
        <end position="485"/>
    </location>
</feature>
<name>A0AAE0DRI7_9LECA</name>
<feature type="compositionally biased region" description="Polar residues" evidence="1">
    <location>
        <begin position="197"/>
        <end position="225"/>
    </location>
</feature>
<feature type="compositionally biased region" description="Low complexity" evidence="1">
    <location>
        <begin position="526"/>
        <end position="535"/>
    </location>
</feature>
<feature type="compositionally biased region" description="Basic and acidic residues" evidence="1">
    <location>
        <begin position="327"/>
        <end position="340"/>
    </location>
</feature>
<feature type="compositionally biased region" description="Polar residues" evidence="1">
    <location>
        <begin position="1532"/>
        <end position="1548"/>
    </location>
</feature>
<feature type="region of interest" description="Disordered" evidence="1">
    <location>
        <begin position="1020"/>
        <end position="1041"/>
    </location>
</feature>
<evidence type="ECO:0008006" key="4">
    <source>
        <dbReference type="Google" id="ProtNLM"/>
    </source>
</evidence>
<reference evidence="2" key="1">
    <citation type="submission" date="2022-11" db="EMBL/GenBank/DDBJ databases">
        <title>Chromosomal genome sequence assembly and mating type (MAT) locus characterization of the leprose asexual lichenized fungus Lepraria neglecta (Nyl.) Erichsen.</title>
        <authorList>
            <person name="Allen J.L."/>
            <person name="Pfeffer B."/>
        </authorList>
    </citation>
    <scope>NUCLEOTIDE SEQUENCE</scope>
    <source>
        <strain evidence="2">Allen 5258</strain>
    </source>
</reference>
<gene>
    <name evidence="2" type="ORF">OEA41_000740</name>
</gene>
<feature type="compositionally biased region" description="Polar residues" evidence="1">
    <location>
        <begin position="77"/>
        <end position="89"/>
    </location>
</feature>
<feature type="compositionally biased region" description="Low complexity" evidence="1">
    <location>
        <begin position="931"/>
        <end position="940"/>
    </location>
</feature>
<feature type="compositionally biased region" description="Basic and acidic residues" evidence="1">
    <location>
        <begin position="358"/>
        <end position="380"/>
    </location>
</feature>
<feature type="compositionally biased region" description="Polar residues" evidence="1">
    <location>
        <begin position="96"/>
        <end position="105"/>
    </location>
</feature>
<feature type="compositionally biased region" description="Basic and acidic residues" evidence="1">
    <location>
        <begin position="13"/>
        <end position="30"/>
    </location>
</feature>
<feature type="compositionally biased region" description="Low complexity" evidence="1">
    <location>
        <begin position="141"/>
        <end position="157"/>
    </location>
</feature>
<feature type="compositionally biased region" description="Low complexity" evidence="1">
    <location>
        <begin position="251"/>
        <end position="286"/>
    </location>
</feature>
<feature type="compositionally biased region" description="Basic and acidic residues" evidence="1">
    <location>
        <begin position="1111"/>
        <end position="1120"/>
    </location>
</feature>
<feature type="compositionally biased region" description="Polar residues" evidence="1">
    <location>
        <begin position="878"/>
        <end position="891"/>
    </location>
</feature>
<proteinExistence type="predicted"/>
<feature type="region of interest" description="Disordered" evidence="1">
    <location>
        <begin position="1"/>
        <end position="618"/>
    </location>
</feature>
<dbReference type="SUPFAM" id="SSF53335">
    <property type="entry name" value="S-adenosyl-L-methionine-dependent methyltransferases"/>
    <property type="match status" value="1"/>
</dbReference>
<feature type="region of interest" description="Disordered" evidence="1">
    <location>
        <begin position="1527"/>
        <end position="1548"/>
    </location>
</feature>
<feature type="compositionally biased region" description="Polar residues" evidence="1">
    <location>
        <begin position="393"/>
        <end position="404"/>
    </location>
</feature>
<dbReference type="Proteomes" id="UP001276659">
    <property type="component" value="Unassembled WGS sequence"/>
</dbReference>
<evidence type="ECO:0000313" key="3">
    <source>
        <dbReference type="Proteomes" id="UP001276659"/>
    </source>
</evidence>